<keyword evidence="3" id="KW-1185">Reference proteome</keyword>
<dbReference type="AlphaFoldDB" id="A0A931GRH3"/>
<accession>A0A931GRH3</accession>
<name>A0A931GRH3_9ACTN</name>
<dbReference type="InterPro" id="IPR043917">
    <property type="entry name" value="DUF5753"/>
</dbReference>
<dbReference type="GO" id="GO:0003677">
    <property type="term" value="F:DNA binding"/>
    <property type="evidence" value="ECO:0007669"/>
    <property type="project" value="InterPro"/>
</dbReference>
<reference evidence="2" key="1">
    <citation type="submission" date="2020-11" db="EMBL/GenBank/DDBJ databases">
        <title>Sequencing the genomes of 1000 actinobacteria strains.</title>
        <authorList>
            <person name="Klenk H.-P."/>
        </authorList>
    </citation>
    <scope>NUCLEOTIDE SEQUENCE</scope>
    <source>
        <strain evidence="2">DSM 43175</strain>
    </source>
</reference>
<sequence>MVLGPNPTVRGRRLAADLRRLREERSLTIDQVAGEMDWHPTKLSRIETARRSAQPSDVRALLHLYEVAGEERESLIKLARAAREKGWWHSYRDVLSEEYAHYIGFECEAAAIHNFEPLVIPGLLQTPEYARALMRGGPYEIGEQEIERRVEVRLKRQGVLDHEDPPRLWLVMDEAALRRPIGGVDVMQRQLRHLIQASVRSRLTIQVVPFSAGAHPGTTGSFIIMTFPDQTDRPVVYMETLAGDLYLERESEIEVCTIAFERLCASALSREDSLALIAEVIEEY</sequence>
<evidence type="ECO:0000313" key="2">
    <source>
        <dbReference type="EMBL" id="MBG6092856.1"/>
    </source>
</evidence>
<dbReference type="InterPro" id="IPR001387">
    <property type="entry name" value="Cro/C1-type_HTH"/>
</dbReference>
<evidence type="ECO:0000259" key="1">
    <source>
        <dbReference type="PROSITE" id="PS50943"/>
    </source>
</evidence>
<comment type="caution">
    <text evidence="2">The sequence shown here is derived from an EMBL/GenBank/DDBJ whole genome shotgun (WGS) entry which is preliminary data.</text>
</comment>
<dbReference type="Pfam" id="PF19054">
    <property type="entry name" value="DUF5753"/>
    <property type="match status" value="1"/>
</dbReference>
<protein>
    <submittedName>
        <fullName evidence="2">Transcriptional regulator with XRE-family HTH domain</fullName>
    </submittedName>
</protein>
<dbReference type="EMBL" id="JADOUA010000001">
    <property type="protein sequence ID" value="MBG6092856.1"/>
    <property type="molecule type" value="Genomic_DNA"/>
</dbReference>
<dbReference type="PROSITE" id="PS50943">
    <property type="entry name" value="HTH_CROC1"/>
    <property type="match status" value="1"/>
</dbReference>
<dbReference type="Pfam" id="PF13560">
    <property type="entry name" value="HTH_31"/>
    <property type="match status" value="1"/>
</dbReference>
<dbReference type="RefSeq" id="WP_197014982.1">
    <property type="nucleotide sequence ID" value="NZ_BAABES010000009.1"/>
</dbReference>
<dbReference type="Proteomes" id="UP000614047">
    <property type="component" value="Unassembled WGS sequence"/>
</dbReference>
<dbReference type="SMART" id="SM00530">
    <property type="entry name" value="HTH_XRE"/>
    <property type="match status" value="1"/>
</dbReference>
<organism evidence="2 3">
    <name type="scientific">Actinomadura viridis</name>
    <dbReference type="NCBI Taxonomy" id="58110"/>
    <lineage>
        <taxon>Bacteria</taxon>
        <taxon>Bacillati</taxon>
        <taxon>Actinomycetota</taxon>
        <taxon>Actinomycetes</taxon>
        <taxon>Streptosporangiales</taxon>
        <taxon>Thermomonosporaceae</taxon>
        <taxon>Actinomadura</taxon>
    </lineage>
</organism>
<gene>
    <name evidence="2" type="ORF">IW256_006969</name>
</gene>
<dbReference type="Gene3D" id="1.10.260.40">
    <property type="entry name" value="lambda repressor-like DNA-binding domains"/>
    <property type="match status" value="1"/>
</dbReference>
<feature type="domain" description="HTH cro/C1-type" evidence="1">
    <location>
        <begin position="18"/>
        <end position="72"/>
    </location>
</feature>
<dbReference type="InterPro" id="IPR010982">
    <property type="entry name" value="Lambda_DNA-bd_dom_sf"/>
</dbReference>
<proteinExistence type="predicted"/>
<dbReference type="CDD" id="cd00093">
    <property type="entry name" value="HTH_XRE"/>
    <property type="match status" value="1"/>
</dbReference>
<dbReference type="SUPFAM" id="SSF47413">
    <property type="entry name" value="lambda repressor-like DNA-binding domains"/>
    <property type="match status" value="1"/>
</dbReference>
<evidence type="ECO:0000313" key="3">
    <source>
        <dbReference type="Proteomes" id="UP000614047"/>
    </source>
</evidence>